<organism evidence="10 11">
    <name type="scientific">Selenomonas ruminantium</name>
    <dbReference type="NCBI Taxonomy" id="971"/>
    <lineage>
        <taxon>Bacteria</taxon>
        <taxon>Bacillati</taxon>
        <taxon>Bacillota</taxon>
        <taxon>Negativicutes</taxon>
        <taxon>Selenomonadales</taxon>
        <taxon>Selenomonadaceae</taxon>
        <taxon>Selenomonas</taxon>
    </lineage>
</organism>
<sequence>MKLEKWLQAGVPLAALLLLSPAAQAQDLSLQEAINMALAQNTSLKVTQKGEDTAKYALDEAKGNNGPSVGVSDSLGTSKSNGGRRTDSNSIGVTGKLPLYSGGKNQANIKKARIGVESASLTTQRAQEDLKLSVIKAYYNALEAKKTVGVRQETVDKYQEHFTNVSQLYGAGAKARIDVIRSQVELSDAKQNLIKAENSYEVDLATLRNYLNIDRSEPLNLTSDFSYLAFDKDMSSCLDYAYNNRKDLLIDKNKLEQQEQAIKAARAGYLPSLNLSLGLNANQQFKPAHDNGHSTSATVGMSWDIFDSGVTRAQVKDAENNRDIAKLNYLKDKEAVDLDVRQAYYNMREAEKRLNSTQDAVHQAEEDAFIAREKYRAGEGLMLDIIDAQEALSKAGLNYISAQYDYARYKAAVENAMGVELTAEEKAAAAELQTDADAALQESKLVTKADDTAESTRDVADELAGNGGNK</sequence>
<evidence type="ECO:0000256" key="4">
    <source>
        <dbReference type="ARBA" id="ARBA00022452"/>
    </source>
</evidence>
<dbReference type="PANTHER" id="PTHR30026:SF20">
    <property type="entry name" value="OUTER MEMBRANE PROTEIN TOLC"/>
    <property type="match status" value="1"/>
</dbReference>
<protein>
    <submittedName>
        <fullName evidence="10">Outer membrane protein TolC</fullName>
    </submittedName>
</protein>
<dbReference type="InterPro" id="IPR003423">
    <property type="entry name" value="OMP_efflux"/>
</dbReference>
<dbReference type="GO" id="GO:0015288">
    <property type="term" value="F:porin activity"/>
    <property type="evidence" value="ECO:0007669"/>
    <property type="project" value="TreeGrafter"/>
</dbReference>
<dbReference type="Gene3D" id="1.20.1600.10">
    <property type="entry name" value="Outer membrane efflux proteins (OEP)"/>
    <property type="match status" value="1"/>
</dbReference>
<evidence type="ECO:0000256" key="3">
    <source>
        <dbReference type="ARBA" id="ARBA00022448"/>
    </source>
</evidence>
<comment type="similarity">
    <text evidence="2">Belongs to the outer membrane factor (OMF) (TC 1.B.17) family.</text>
</comment>
<keyword evidence="4" id="KW-1134">Transmembrane beta strand</keyword>
<feature type="compositionally biased region" description="Polar residues" evidence="8">
    <location>
        <begin position="74"/>
        <end position="91"/>
    </location>
</feature>
<dbReference type="EMBL" id="FNJQ01000058">
    <property type="protein sequence ID" value="SDP78705.1"/>
    <property type="molecule type" value="Genomic_DNA"/>
</dbReference>
<dbReference type="GO" id="GO:1990281">
    <property type="term" value="C:efflux pump complex"/>
    <property type="evidence" value="ECO:0007669"/>
    <property type="project" value="TreeGrafter"/>
</dbReference>
<keyword evidence="7" id="KW-0998">Cell outer membrane</keyword>
<comment type="subcellular location">
    <subcellularLocation>
        <location evidence="1">Cell outer membrane</location>
    </subcellularLocation>
</comment>
<evidence type="ECO:0000313" key="11">
    <source>
        <dbReference type="Proteomes" id="UP000182412"/>
    </source>
</evidence>
<evidence type="ECO:0000313" key="10">
    <source>
        <dbReference type="EMBL" id="SDP78705.1"/>
    </source>
</evidence>
<dbReference type="OrthoDB" id="6395775at2"/>
<keyword evidence="6" id="KW-0472">Membrane</keyword>
<evidence type="ECO:0000256" key="8">
    <source>
        <dbReference type="SAM" id="MobiDB-lite"/>
    </source>
</evidence>
<dbReference type="GO" id="GO:0009279">
    <property type="term" value="C:cell outer membrane"/>
    <property type="evidence" value="ECO:0007669"/>
    <property type="project" value="UniProtKB-SubCell"/>
</dbReference>
<dbReference type="PANTHER" id="PTHR30026">
    <property type="entry name" value="OUTER MEMBRANE PROTEIN TOLC"/>
    <property type="match status" value="1"/>
</dbReference>
<evidence type="ECO:0000256" key="5">
    <source>
        <dbReference type="ARBA" id="ARBA00022692"/>
    </source>
</evidence>
<feature type="region of interest" description="Disordered" evidence="8">
    <location>
        <begin position="58"/>
        <end position="91"/>
    </location>
</feature>
<evidence type="ECO:0000256" key="9">
    <source>
        <dbReference type="SAM" id="SignalP"/>
    </source>
</evidence>
<reference evidence="10 11" key="1">
    <citation type="submission" date="2016-10" db="EMBL/GenBank/DDBJ databases">
        <authorList>
            <person name="de Groot N.N."/>
        </authorList>
    </citation>
    <scope>NUCLEOTIDE SEQUENCE [LARGE SCALE GENOMIC DNA]</scope>
    <source>
        <strain evidence="10 11">S137</strain>
    </source>
</reference>
<dbReference type="Proteomes" id="UP000182412">
    <property type="component" value="Unassembled WGS sequence"/>
</dbReference>
<name>A0A1H0VKI4_SELRU</name>
<evidence type="ECO:0000256" key="7">
    <source>
        <dbReference type="ARBA" id="ARBA00023237"/>
    </source>
</evidence>
<accession>A0A1H0VKI4</accession>
<dbReference type="RefSeq" id="WP_074573644.1">
    <property type="nucleotide sequence ID" value="NZ_FNJQ01000058.1"/>
</dbReference>
<feature type="region of interest" description="Disordered" evidence="8">
    <location>
        <begin position="447"/>
        <end position="470"/>
    </location>
</feature>
<dbReference type="AlphaFoldDB" id="A0A1H0VKI4"/>
<gene>
    <name evidence="10" type="ORF">SAMN05216366_1584</name>
</gene>
<keyword evidence="5" id="KW-0812">Transmembrane</keyword>
<dbReference type="InterPro" id="IPR051906">
    <property type="entry name" value="TolC-like"/>
</dbReference>
<feature type="compositionally biased region" description="Basic and acidic residues" evidence="8">
    <location>
        <begin position="447"/>
        <end position="460"/>
    </location>
</feature>
<feature type="signal peptide" evidence="9">
    <location>
        <begin position="1"/>
        <end position="25"/>
    </location>
</feature>
<dbReference type="GO" id="GO:0015562">
    <property type="term" value="F:efflux transmembrane transporter activity"/>
    <property type="evidence" value="ECO:0007669"/>
    <property type="project" value="InterPro"/>
</dbReference>
<keyword evidence="9" id="KW-0732">Signal</keyword>
<dbReference type="SUPFAM" id="SSF56954">
    <property type="entry name" value="Outer membrane efflux proteins (OEP)"/>
    <property type="match status" value="1"/>
</dbReference>
<proteinExistence type="inferred from homology"/>
<evidence type="ECO:0000256" key="1">
    <source>
        <dbReference type="ARBA" id="ARBA00004442"/>
    </source>
</evidence>
<evidence type="ECO:0000256" key="2">
    <source>
        <dbReference type="ARBA" id="ARBA00007613"/>
    </source>
</evidence>
<keyword evidence="3" id="KW-0813">Transport</keyword>
<feature type="chain" id="PRO_5010370739" evidence="9">
    <location>
        <begin position="26"/>
        <end position="470"/>
    </location>
</feature>
<evidence type="ECO:0000256" key="6">
    <source>
        <dbReference type="ARBA" id="ARBA00023136"/>
    </source>
</evidence>
<dbReference type="Pfam" id="PF02321">
    <property type="entry name" value="OEP"/>
    <property type="match status" value="2"/>
</dbReference>